<evidence type="ECO:0000259" key="9">
    <source>
        <dbReference type="Pfam" id="PF12804"/>
    </source>
</evidence>
<evidence type="ECO:0000313" key="11">
    <source>
        <dbReference type="Proteomes" id="UP000005096"/>
    </source>
</evidence>
<evidence type="ECO:0000313" key="10">
    <source>
        <dbReference type="EMBL" id="EFQ22679.1"/>
    </source>
</evidence>
<keyword evidence="3 8" id="KW-0479">Metal-binding</keyword>
<dbReference type="GO" id="GO:0046872">
    <property type="term" value="F:metal ion binding"/>
    <property type="evidence" value="ECO:0007669"/>
    <property type="project" value="UniProtKB-KW"/>
</dbReference>
<keyword evidence="11" id="KW-1185">Reference proteome</keyword>
<accession>E3CXT6</accession>
<proteinExistence type="inferred from homology"/>
<keyword evidence="4 8" id="KW-0547">Nucleotide-binding</keyword>
<dbReference type="PANTHER" id="PTHR19136:SF81">
    <property type="entry name" value="MOLYBDENUM COFACTOR GUANYLYLTRANSFERASE"/>
    <property type="match status" value="1"/>
</dbReference>
<dbReference type="HAMAP" id="MF_00316">
    <property type="entry name" value="MobA"/>
    <property type="match status" value="1"/>
</dbReference>
<keyword evidence="5 8" id="KW-0460">Magnesium</keyword>
<keyword evidence="2 8" id="KW-0808">Transferase</keyword>
<feature type="binding site" evidence="8">
    <location>
        <position position="118"/>
    </location>
    <ligand>
        <name>Mg(2+)</name>
        <dbReference type="ChEBI" id="CHEBI:18420"/>
    </ligand>
</feature>
<protein>
    <recommendedName>
        <fullName evidence="8">Probable molybdenum cofactor guanylyltransferase</fullName>
        <shortName evidence="8">MoCo guanylyltransferase</shortName>
        <ecNumber evidence="8">2.7.7.77</ecNumber>
    </recommendedName>
    <alternativeName>
        <fullName evidence="8">GTP:molybdopterin guanylyltransferase</fullName>
    </alternativeName>
    <alternativeName>
        <fullName evidence="8">Mo-MPT guanylyltransferase</fullName>
    </alternativeName>
    <alternativeName>
        <fullName evidence="8">Molybdopterin guanylyltransferase</fullName>
    </alternativeName>
    <alternativeName>
        <fullName evidence="8">Molybdopterin-guanine dinucleotide synthase</fullName>
        <shortName evidence="8">MGD synthase</shortName>
    </alternativeName>
</protein>
<comment type="subcellular location">
    <subcellularLocation>
        <location evidence="8">Cytoplasm</location>
    </subcellularLocation>
</comment>
<sequence length="218" mass="24270">MVPKRKNSLGGGGAIPASAIVLGGGEGRRMGGNKLFLAVDGLLLLHCVLDRICPWFREVLLAVGPKDASSLSLLLEGRSWASPVRVVVDRAPGKGPLAGLVAGLREMDSPWAFLMGCDMPWIQEPLVRRMWALREREEGVLCWEREGYLEPLHAFYSRSCLPFAEEALARKDHKLKSFYPQVPVQVVPEEAFADLPGHRRSFEGINTPLQLERFRESR</sequence>
<keyword evidence="7 8" id="KW-0501">Molybdenum cofactor biosynthesis</keyword>
<dbReference type="InterPro" id="IPR013482">
    <property type="entry name" value="Molybde_CF_guanTrfase"/>
</dbReference>
<dbReference type="CDD" id="cd02503">
    <property type="entry name" value="MobA"/>
    <property type="match status" value="1"/>
</dbReference>
<evidence type="ECO:0000256" key="8">
    <source>
        <dbReference type="HAMAP-Rule" id="MF_00316"/>
    </source>
</evidence>
<dbReference type="GO" id="GO:0005737">
    <property type="term" value="C:cytoplasm"/>
    <property type="evidence" value="ECO:0007669"/>
    <property type="project" value="UniProtKB-SubCell"/>
</dbReference>
<feature type="binding site" evidence="8">
    <location>
        <begin position="22"/>
        <end position="24"/>
    </location>
    <ligand>
        <name>GTP</name>
        <dbReference type="ChEBI" id="CHEBI:37565"/>
    </ligand>
</feature>
<keyword evidence="10" id="KW-0548">Nucleotidyltransferase</keyword>
<feature type="domain" description="MobA-like NTP transferase" evidence="9">
    <location>
        <begin position="19"/>
        <end position="179"/>
    </location>
</feature>
<evidence type="ECO:0000256" key="1">
    <source>
        <dbReference type="ARBA" id="ARBA00022490"/>
    </source>
</evidence>
<dbReference type="STRING" id="584708.Apau_0243"/>
<dbReference type="GO" id="GO:0061603">
    <property type="term" value="F:molybdenum cofactor guanylyltransferase activity"/>
    <property type="evidence" value="ECO:0007669"/>
    <property type="project" value="UniProtKB-EC"/>
</dbReference>
<comment type="similarity">
    <text evidence="8">Belongs to the MobA family.</text>
</comment>
<keyword evidence="1 8" id="KW-0963">Cytoplasm</keyword>
<comment type="function">
    <text evidence="8">Transfers a GMP moiety from GTP to Mo-molybdopterin (Mo-MPT) cofactor (Moco or molybdenum cofactor) to form Mo-molybdopterin guanine dinucleotide (Mo-MGD) cofactor.</text>
</comment>
<dbReference type="EC" id="2.7.7.77" evidence="8"/>
<comment type="cofactor">
    <cofactor evidence="8">
        <name>Mg(2+)</name>
        <dbReference type="ChEBI" id="CHEBI:18420"/>
    </cofactor>
</comment>
<evidence type="ECO:0000256" key="7">
    <source>
        <dbReference type="ARBA" id="ARBA00023150"/>
    </source>
</evidence>
<feature type="binding site" evidence="8">
    <location>
        <position position="89"/>
    </location>
    <ligand>
        <name>GTP</name>
        <dbReference type="ChEBI" id="CHEBI:37565"/>
    </ligand>
</feature>
<dbReference type="AlphaFoldDB" id="E3CXT6"/>
<comment type="domain">
    <text evidence="8">The N-terminal domain determines nucleotide recognition and specific binding, while the C-terminal domain determines the specific binding to the target protein.</text>
</comment>
<evidence type="ECO:0000256" key="2">
    <source>
        <dbReference type="ARBA" id="ARBA00022679"/>
    </source>
</evidence>
<evidence type="ECO:0000256" key="3">
    <source>
        <dbReference type="ARBA" id="ARBA00022723"/>
    </source>
</evidence>
<dbReference type="GO" id="GO:0005525">
    <property type="term" value="F:GTP binding"/>
    <property type="evidence" value="ECO:0007669"/>
    <property type="project" value="UniProtKB-UniRule"/>
</dbReference>
<dbReference type="InterPro" id="IPR025877">
    <property type="entry name" value="MobA-like_NTP_Trfase"/>
</dbReference>
<dbReference type="PaxDb" id="584708-Apau_0243"/>
<gene>
    <name evidence="8" type="primary">mobA</name>
    <name evidence="10" type="ORF">Apau_0243</name>
</gene>
<name>E3CXT6_9BACT</name>
<dbReference type="InterPro" id="IPR029044">
    <property type="entry name" value="Nucleotide-diphossugar_trans"/>
</dbReference>
<dbReference type="eggNOG" id="COG0746">
    <property type="taxonomic scope" value="Bacteria"/>
</dbReference>
<keyword evidence="6 8" id="KW-0342">GTP-binding</keyword>
<organism evidence="10 11">
    <name type="scientific">Aminomonas paucivorans DSM 12260</name>
    <dbReference type="NCBI Taxonomy" id="584708"/>
    <lineage>
        <taxon>Bacteria</taxon>
        <taxon>Thermotogati</taxon>
        <taxon>Synergistota</taxon>
        <taxon>Synergistia</taxon>
        <taxon>Synergistales</taxon>
        <taxon>Synergistaceae</taxon>
        <taxon>Aminomonas</taxon>
    </lineage>
</organism>
<comment type="caution">
    <text evidence="8">Lacks conserved residue(s) required for the propagation of feature annotation.</text>
</comment>
<dbReference type="GO" id="GO:0006777">
    <property type="term" value="P:Mo-molybdopterin cofactor biosynthetic process"/>
    <property type="evidence" value="ECO:0007669"/>
    <property type="project" value="UniProtKB-KW"/>
</dbReference>
<reference evidence="10 11" key="1">
    <citation type="journal article" date="2010" name="Stand. Genomic Sci.">
        <title>Non-contiguous finished genome sequence of Aminomonas paucivorans type strain (GLU-3).</title>
        <authorList>
            <person name="Pitluck S."/>
            <person name="Yasawong M."/>
            <person name="Held B."/>
            <person name="Lapidus A."/>
            <person name="Nolan M."/>
            <person name="Copeland A."/>
            <person name="Lucas S."/>
            <person name="Del Rio T.G."/>
            <person name="Tice H."/>
            <person name="Cheng J.F."/>
            <person name="Chertkov O."/>
            <person name="Goodwin L."/>
            <person name="Tapia R."/>
            <person name="Han C."/>
            <person name="Liolios K."/>
            <person name="Ivanova N."/>
            <person name="Mavromatis K."/>
            <person name="Ovchinnikova G."/>
            <person name="Pati A."/>
            <person name="Chen A."/>
            <person name="Palaniappan K."/>
            <person name="Land M."/>
            <person name="Hauser L."/>
            <person name="Chang Y.J."/>
            <person name="Jeffries C.D."/>
            <person name="Pukall R."/>
            <person name="Spring S."/>
            <person name="Rohde M."/>
            <person name="Sikorski J."/>
            <person name="Goker M."/>
            <person name="Woyke T."/>
            <person name="Bristow J."/>
            <person name="Eisen J.A."/>
            <person name="Markowitz V."/>
            <person name="Hugenholtz P."/>
            <person name="Kyrpides N.C."/>
            <person name="Klenk H.P."/>
        </authorList>
    </citation>
    <scope>NUCLEOTIDE SEQUENCE [LARGE SCALE GENOMIC DNA]</scope>
    <source>
        <strain evidence="10 11">DSM 12260</strain>
    </source>
</reference>
<dbReference type="Proteomes" id="UP000005096">
    <property type="component" value="Chromosome"/>
</dbReference>
<evidence type="ECO:0000256" key="4">
    <source>
        <dbReference type="ARBA" id="ARBA00022741"/>
    </source>
</evidence>
<evidence type="ECO:0000256" key="5">
    <source>
        <dbReference type="ARBA" id="ARBA00022842"/>
    </source>
</evidence>
<dbReference type="HOGENOM" id="CLU_055597_2_1_0"/>
<dbReference type="Pfam" id="PF12804">
    <property type="entry name" value="NTP_transf_3"/>
    <property type="match status" value="1"/>
</dbReference>
<dbReference type="EMBL" id="CM001022">
    <property type="protein sequence ID" value="EFQ22679.1"/>
    <property type="molecule type" value="Genomic_DNA"/>
</dbReference>
<dbReference type="PANTHER" id="PTHR19136">
    <property type="entry name" value="MOLYBDENUM COFACTOR GUANYLYLTRANSFERASE"/>
    <property type="match status" value="1"/>
</dbReference>
<evidence type="ECO:0000256" key="6">
    <source>
        <dbReference type="ARBA" id="ARBA00023134"/>
    </source>
</evidence>
<comment type="catalytic activity">
    <reaction evidence="8">
        <text>Mo-molybdopterin + GTP + H(+) = Mo-molybdopterin guanine dinucleotide + diphosphate</text>
        <dbReference type="Rhea" id="RHEA:34243"/>
        <dbReference type="ChEBI" id="CHEBI:15378"/>
        <dbReference type="ChEBI" id="CHEBI:33019"/>
        <dbReference type="ChEBI" id="CHEBI:37565"/>
        <dbReference type="ChEBI" id="CHEBI:71302"/>
        <dbReference type="ChEBI" id="CHEBI:71310"/>
        <dbReference type="EC" id="2.7.7.77"/>
    </reaction>
</comment>
<feature type="binding site" evidence="8">
    <location>
        <position position="34"/>
    </location>
    <ligand>
        <name>GTP</name>
        <dbReference type="ChEBI" id="CHEBI:37565"/>
    </ligand>
</feature>
<dbReference type="Gene3D" id="3.90.550.10">
    <property type="entry name" value="Spore Coat Polysaccharide Biosynthesis Protein SpsA, Chain A"/>
    <property type="match status" value="1"/>
</dbReference>
<feature type="binding site" evidence="8">
    <location>
        <position position="118"/>
    </location>
    <ligand>
        <name>GTP</name>
        <dbReference type="ChEBI" id="CHEBI:37565"/>
    </ligand>
</feature>
<dbReference type="SUPFAM" id="SSF53448">
    <property type="entry name" value="Nucleotide-diphospho-sugar transferases"/>
    <property type="match status" value="1"/>
</dbReference>